<dbReference type="Proteomes" id="UP001163821">
    <property type="component" value="Unassembled WGS sequence"/>
</dbReference>
<dbReference type="AlphaFoldDB" id="A0AA41Y0G7"/>
<name>A0AA41Y0G7_9BACT</name>
<dbReference type="Pfam" id="PF00085">
    <property type="entry name" value="Thioredoxin"/>
    <property type="match status" value="1"/>
</dbReference>
<gene>
    <name evidence="2" type="ORF">N2K84_00475</name>
</gene>
<dbReference type="Gene3D" id="3.40.30.10">
    <property type="entry name" value="Glutaredoxin"/>
    <property type="match status" value="1"/>
</dbReference>
<dbReference type="CDD" id="cd02947">
    <property type="entry name" value="TRX_family"/>
    <property type="match status" value="1"/>
</dbReference>
<evidence type="ECO:0000313" key="2">
    <source>
        <dbReference type="EMBL" id="MCW0481184.1"/>
    </source>
</evidence>
<evidence type="ECO:0000313" key="3">
    <source>
        <dbReference type="Proteomes" id="UP001163821"/>
    </source>
</evidence>
<dbReference type="EMBL" id="JAPAAF010000001">
    <property type="protein sequence ID" value="MCW0481184.1"/>
    <property type="molecule type" value="Genomic_DNA"/>
</dbReference>
<dbReference type="SUPFAM" id="SSF52833">
    <property type="entry name" value="Thioredoxin-like"/>
    <property type="match status" value="1"/>
</dbReference>
<keyword evidence="3" id="KW-1185">Reference proteome</keyword>
<proteinExistence type="predicted"/>
<dbReference type="InterPro" id="IPR036249">
    <property type="entry name" value="Thioredoxin-like_sf"/>
</dbReference>
<feature type="domain" description="Thioredoxin" evidence="1">
    <location>
        <begin position="7"/>
        <end position="99"/>
    </location>
</feature>
<dbReference type="InterPro" id="IPR013766">
    <property type="entry name" value="Thioredoxin_domain"/>
</dbReference>
<reference evidence="2" key="1">
    <citation type="submission" date="2022-10" db="EMBL/GenBank/DDBJ databases">
        <title>Gaoshiqiia sediminis gen. nov., sp. nov., isolated from coastal sediment.</title>
        <authorList>
            <person name="Yu W.X."/>
            <person name="Mu D.S."/>
            <person name="Du J.Z."/>
            <person name="Liang Y.Q."/>
        </authorList>
    </citation>
    <scope>NUCLEOTIDE SEQUENCE</scope>
    <source>
        <strain evidence="2">A06</strain>
    </source>
</reference>
<organism evidence="2 3">
    <name type="scientific">Gaoshiqia sediminis</name>
    <dbReference type="NCBI Taxonomy" id="2986998"/>
    <lineage>
        <taxon>Bacteria</taxon>
        <taxon>Pseudomonadati</taxon>
        <taxon>Bacteroidota</taxon>
        <taxon>Bacteroidia</taxon>
        <taxon>Marinilabiliales</taxon>
        <taxon>Prolixibacteraceae</taxon>
        <taxon>Gaoshiqia</taxon>
    </lineage>
</organism>
<evidence type="ECO:0000259" key="1">
    <source>
        <dbReference type="Pfam" id="PF00085"/>
    </source>
</evidence>
<dbReference type="RefSeq" id="WP_282589789.1">
    <property type="nucleotide sequence ID" value="NZ_JAPAAF010000001.1"/>
</dbReference>
<accession>A0AA41Y0G7</accession>
<protein>
    <submittedName>
        <fullName evidence="2">Thioredoxin family protein</fullName>
    </submittedName>
</protein>
<sequence>MFAEIATLDEFRELVELEPAVLAYFSTGECQICQVLKPKVEGMMADCFPKIRTIYVDSGEAPEVAAQNRIFAAPTILVFFEGKEYLRKSRSFGIDELKNEINRAYSLLFS</sequence>
<comment type="caution">
    <text evidence="2">The sequence shown here is derived from an EMBL/GenBank/DDBJ whole genome shotgun (WGS) entry which is preliminary data.</text>
</comment>